<dbReference type="PANTHER" id="PTHR15665">
    <property type="entry name" value="ASTEROID PROTEIN"/>
    <property type="match status" value="1"/>
</dbReference>
<reference evidence="2 3" key="1">
    <citation type="submission" date="2024-02" db="EMBL/GenBank/DDBJ databases">
        <title>Chromosome-scale genome assembly of the rough periwinkle Littorina saxatilis.</title>
        <authorList>
            <person name="De Jode A."/>
            <person name="Faria R."/>
            <person name="Formenti G."/>
            <person name="Sims Y."/>
            <person name="Smith T.P."/>
            <person name="Tracey A."/>
            <person name="Wood J.M.D."/>
            <person name="Zagrodzka Z.B."/>
            <person name="Johannesson K."/>
            <person name="Butlin R.K."/>
            <person name="Leder E.H."/>
        </authorList>
    </citation>
    <scope>NUCLEOTIDE SEQUENCE [LARGE SCALE GENOMIC DNA]</scope>
    <source>
        <strain evidence="2">Snail1</strain>
        <tissue evidence="2">Muscle</tissue>
    </source>
</reference>
<dbReference type="InterPro" id="IPR029060">
    <property type="entry name" value="PIN-like_dom_sf"/>
</dbReference>
<keyword evidence="3" id="KW-1185">Reference proteome</keyword>
<dbReference type="Gene3D" id="3.40.50.1010">
    <property type="entry name" value="5'-nuclease"/>
    <property type="match status" value="1"/>
</dbReference>
<evidence type="ECO:0000256" key="1">
    <source>
        <dbReference type="ARBA" id="ARBA00007398"/>
    </source>
</evidence>
<evidence type="ECO:0000313" key="2">
    <source>
        <dbReference type="EMBL" id="KAK7094195.1"/>
    </source>
</evidence>
<gene>
    <name evidence="2" type="ORF">V1264_007849</name>
</gene>
<dbReference type="AlphaFoldDB" id="A0AAN9AXC0"/>
<comment type="similarity">
    <text evidence="1">Belongs to the asteroid family.</text>
</comment>
<dbReference type="PANTHER" id="PTHR15665:SF1">
    <property type="entry name" value="PROTEIN ASTEROID HOMOLOG 1"/>
    <property type="match status" value="1"/>
</dbReference>
<dbReference type="SUPFAM" id="SSF88723">
    <property type="entry name" value="PIN domain-like"/>
    <property type="match status" value="1"/>
</dbReference>
<dbReference type="Proteomes" id="UP001374579">
    <property type="component" value="Unassembled WGS sequence"/>
</dbReference>
<dbReference type="EMBL" id="JBAMIC010000019">
    <property type="protein sequence ID" value="KAK7094195.1"/>
    <property type="molecule type" value="Genomic_DNA"/>
</dbReference>
<proteinExistence type="inferred from homology"/>
<name>A0AAN9AXC0_9CAEN</name>
<evidence type="ECO:0000313" key="3">
    <source>
        <dbReference type="Proteomes" id="UP001374579"/>
    </source>
</evidence>
<organism evidence="2 3">
    <name type="scientific">Littorina saxatilis</name>
    <dbReference type="NCBI Taxonomy" id="31220"/>
    <lineage>
        <taxon>Eukaryota</taxon>
        <taxon>Metazoa</taxon>
        <taxon>Spiralia</taxon>
        <taxon>Lophotrochozoa</taxon>
        <taxon>Mollusca</taxon>
        <taxon>Gastropoda</taxon>
        <taxon>Caenogastropoda</taxon>
        <taxon>Littorinimorpha</taxon>
        <taxon>Littorinoidea</taxon>
        <taxon>Littorinidae</taxon>
        <taxon>Littorina</taxon>
    </lineage>
</organism>
<accession>A0AAN9AXC0</accession>
<sequence>MGIRGLLTAIVERKEECSETVDLVQVAKERGGIEILVDFYSFEHLLVRSLWKSLAAFKHNEFLRILGAEYETMDAFVGKIARDFKSLGISLVFYIDGNKGASYMETKQKMDTWKYRLRSECQRKREILAVCAGQGQVADLSDEAIIRGVLLEVQIVSTLQNAGCEVIQMPVGEADSLIAKHMREREKAFAVISNDSDFCVFKDCRFIPNVLFDLGGDLGLTQPLVLPWKPERLLCGVVSAKGVQRMLQFAEEEMVVELSIIAGNDFTAHHLKQKGVTIASKLGIENYRNLFSFAAWVKEYKRVENCTLFKQEMSRNANLASAVEYSRRFYSLQDLGPDESEKGGFIHSLIAERIKAGVYPATFLPMFRAFYWQRSILDDSNLCLPAEELLAPLRALLYGILLPRHKPGVTEWGQSFQRDVAQNLNYAVSDPHIPALNHIKANQIFKNLRVFHYIMSHLEYPPIPEKTWFDRYGRKTGFVCYVLRYFLLLNWGQCLVVTEPEFLALVATAFGASKDSAWQDMRICPDPRCISIAGQFQDIYRHAYLFLGSALHLKHEFPLPKEIFSGSMWTVLYALSGADQSFAGMFPVSSYDQLANVPGEKLHWAELERDAVLHDKRHIIRSLSEGVFPFDDRRW</sequence>
<dbReference type="InterPro" id="IPR026832">
    <property type="entry name" value="Asteroid"/>
</dbReference>
<comment type="caution">
    <text evidence="2">The sequence shown here is derived from an EMBL/GenBank/DDBJ whole genome shotgun (WGS) entry which is preliminary data.</text>
</comment>
<protein>
    <submittedName>
        <fullName evidence="2">Uncharacterized protein</fullName>
    </submittedName>
</protein>